<gene>
    <name evidence="2" type="ORF">E2C01_099085</name>
</gene>
<feature type="compositionally biased region" description="Polar residues" evidence="1">
    <location>
        <begin position="43"/>
        <end position="53"/>
    </location>
</feature>
<accession>A0A5B7K9D8</accession>
<evidence type="ECO:0000313" key="3">
    <source>
        <dbReference type="Proteomes" id="UP000324222"/>
    </source>
</evidence>
<dbReference type="Proteomes" id="UP000324222">
    <property type="component" value="Unassembled WGS sequence"/>
</dbReference>
<sequence>MKQQHGGEGPTPRKASYIVLLCVKYCSVSIDALNVYTVDRSSEYGNNPSSLGGKTQHDPLSHFTRRFSKC</sequence>
<evidence type="ECO:0000313" key="2">
    <source>
        <dbReference type="EMBL" id="MPD03446.1"/>
    </source>
</evidence>
<feature type="region of interest" description="Disordered" evidence="1">
    <location>
        <begin position="43"/>
        <end position="70"/>
    </location>
</feature>
<reference evidence="2 3" key="1">
    <citation type="submission" date="2019-05" db="EMBL/GenBank/DDBJ databases">
        <title>Another draft genome of Portunus trituberculatus and its Hox gene families provides insights of decapod evolution.</title>
        <authorList>
            <person name="Jeong J.-H."/>
            <person name="Song I."/>
            <person name="Kim S."/>
            <person name="Choi T."/>
            <person name="Kim D."/>
            <person name="Ryu S."/>
            <person name="Kim W."/>
        </authorList>
    </citation>
    <scope>NUCLEOTIDE SEQUENCE [LARGE SCALE GENOMIC DNA]</scope>
    <source>
        <tissue evidence="2">Muscle</tissue>
    </source>
</reference>
<evidence type="ECO:0000256" key="1">
    <source>
        <dbReference type="SAM" id="MobiDB-lite"/>
    </source>
</evidence>
<protein>
    <submittedName>
        <fullName evidence="2">Uncharacterized protein</fullName>
    </submittedName>
</protein>
<name>A0A5B7K9D8_PORTR</name>
<proteinExistence type="predicted"/>
<organism evidence="2 3">
    <name type="scientific">Portunus trituberculatus</name>
    <name type="common">Swimming crab</name>
    <name type="synonym">Neptunus trituberculatus</name>
    <dbReference type="NCBI Taxonomy" id="210409"/>
    <lineage>
        <taxon>Eukaryota</taxon>
        <taxon>Metazoa</taxon>
        <taxon>Ecdysozoa</taxon>
        <taxon>Arthropoda</taxon>
        <taxon>Crustacea</taxon>
        <taxon>Multicrustacea</taxon>
        <taxon>Malacostraca</taxon>
        <taxon>Eumalacostraca</taxon>
        <taxon>Eucarida</taxon>
        <taxon>Decapoda</taxon>
        <taxon>Pleocyemata</taxon>
        <taxon>Brachyura</taxon>
        <taxon>Eubrachyura</taxon>
        <taxon>Portunoidea</taxon>
        <taxon>Portunidae</taxon>
        <taxon>Portuninae</taxon>
        <taxon>Portunus</taxon>
    </lineage>
</organism>
<comment type="caution">
    <text evidence="2">The sequence shown here is derived from an EMBL/GenBank/DDBJ whole genome shotgun (WGS) entry which is preliminary data.</text>
</comment>
<dbReference type="AlphaFoldDB" id="A0A5B7K9D8"/>
<keyword evidence="3" id="KW-1185">Reference proteome</keyword>
<dbReference type="EMBL" id="VSRR010136142">
    <property type="protein sequence ID" value="MPD03446.1"/>
    <property type="molecule type" value="Genomic_DNA"/>
</dbReference>